<name>A0A4Q4KIQ7_9FLAO</name>
<reference evidence="1 2" key="1">
    <citation type="submission" date="2019-02" db="EMBL/GenBank/DDBJ databases">
        <title>Genome sequence of the sea-ice species Brumimicrobium glaciale.</title>
        <authorList>
            <person name="Bowman J.P."/>
        </authorList>
    </citation>
    <scope>NUCLEOTIDE SEQUENCE [LARGE SCALE GENOMIC DNA]</scope>
    <source>
        <strain evidence="1 2">IC156</strain>
    </source>
</reference>
<dbReference type="Pfam" id="PF19788">
    <property type="entry name" value="DUF6272"/>
    <property type="match status" value="1"/>
</dbReference>
<evidence type="ECO:0000313" key="1">
    <source>
        <dbReference type="EMBL" id="RYM33055.1"/>
    </source>
</evidence>
<comment type="caution">
    <text evidence="1">The sequence shown here is derived from an EMBL/GenBank/DDBJ whole genome shotgun (WGS) entry which is preliminary data.</text>
</comment>
<organism evidence="1 2">
    <name type="scientific">Brumimicrobium glaciale</name>
    <dbReference type="NCBI Taxonomy" id="200475"/>
    <lineage>
        <taxon>Bacteria</taxon>
        <taxon>Pseudomonadati</taxon>
        <taxon>Bacteroidota</taxon>
        <taxon>Flavobacteriia</taxon>
        <taxon>Flavobacteriales</taxon>
        <taxon>Crocinitomicaceae</taxon>
        <taxon>Brumimicrobium</taxon>
    </lineage>
</organism>
<accession>A0A4Q4KIQ7</accession>
<evidence type="ECO:0000313" key="2">
    <source>
        <dbReference type="Proteomes" id="UP000293952"/>
    </source>
</evidence>
<dbReference type="InterPro" id="IPR046239">
    <property type="entry name" value="DUF6272"/>
</dbReference>
<dbReference type="NCBIfam" id="NF038262">
    <property type="entry name" value="SiaB_fam_kinase"/>
    <property type="match status" value="1"/>
</dbReference>
<dbReference type="EMBL" id="SETE01000005">
    <property type="protein sequence ID" value="RYM33055.1"/>
    <property type="molecule type" value="Genomic_DNA"/>
</dbReference>
<dbReference type="Proteomes" id="UP000293952">
    <property type="component" value="Unassembled WGS sequence"/>
</dbReference>
<gene>
    <name evidence="1" type="ORF">ERX46_13470</name>
</gene>
<sequence>MERNHAMLSFKGLVTADLLDSVLRITESKLDHIEKSTKRRKKVYNILVECLQNLYHHNESVIKHGDNSKEIMSNSSILCISNPEDYYEIKTGNYISKEKAEDLELKIKNINKLDKEELRELYKSVLSKGQFSSKGTAGLGLIDIARKSGNKLEYSFMPIDKNYSFFCLNVKIK</sequence>
<protein>
    <recommendedName>
        <fullName evidence="3">ATP-binding protein</fullName>
    </recommendedName>
</protein>
<evidence type="ECO:0008006" key="3">
    <source>
        <dbReference type="Google" id="ProtNLM"/>
    </source>
</evidence>
<dbReference type="AlphaFoldDB" id="A0A4Q4KIQ7"/>
<dbReference type="OrthoDB" id="1117715at2"/>
<keyword evidence="2" id="KW-1185">Reference proteome</keyword>
<proteinExistence type="predicted"/>